<dbReference type="EMBL" id="LXSF01000012">
    <property type="protein sequence ID" value="OAM15184.1"/>
    <property type="molecule type" value="Genomic_DNA"/>
</dbReference>
<dbReference type="AlphaFoldDB" id="A0A1A9RUD0"/>
<reference evidence="5 9" key="3">
    <citation type="submission" date="2017-06" db="EMBL/GenBank/DDBJ databases">
        <authorList>
            <consortium name="Pathogen Informatics"/>
        </authorList>
    </citation>
    <scope>NUCLEOTIDE SEQUENCE [LARGE SCALE GENOMIC DNA]</scope>
    <source>
        <strain evidence="5 9">NCTC10596</strain>
    </source>
</reference>
<evidence type="ECO:0000313" key="6">
    <source>
        <dbReference type="Proteomes" id="UP000077589"/>
    </source>
</evidence>
<reference evidence="6 7" key="1">
    <citation type="submission" date="2016-05" db="EMBL/GenBank/DDBJ databases">
        <title>Draft genome of Corynebacterium afermentans subsp. afermentans LCDC 88199T.</title>
        <authorList>
            <person name="Bernier A.-M."/>
            <person name="Bernard K."/>
        </authorList>
    </citation>
    <scope>NUCLEOTIDE SEQUENCE [LARGE SCALE GENOMIC DNA]</scope>
    <source>
        <strain evidence="7">NML01-0328</strain>
        <strain evidence="6">NML04-0072</strain>
        <strain evidence="8">NML120819</strain>
    </source>
</reference>
<reference evidence="4" key="2">
    <citation type="submission" date="2016-05" db="EMBL/GenBank/DDBJ databases">
        <authorList>
            <person name="Lavstsen T."/>
            <person name="Jespersen J.S."/>
        </authorList>
    </citation>
    <scope>NUCLEOTIDE SEQUENCE</scope>
    <source>
        <strain evidence="2">NML01-0328</strain>
        <strain evidence="3">NML04-0072</strain>
        <strain evidence="4">NML120819</strain>
    </source>
</reference>
<gene>
    <name evidence="2" type="ORF">A7P85_08325</name>
    <name evidence="4" type="ORF">A7P89_00435</name>
    <name evidence="3" type="ORF">A7P90_02145</name>
    <name evidence="5" type="ORF">SAMEA4412678_01828</name>
</gene>
<dbReference type="EMBL" id="LXSH01000003">
    <property type="protein sequence ID" value="OAM25584.1"/>
    <property type="molecule type" value="Genomic_DNA"/>
</dbReference>
<dbReference type="Proteomes" id="UP000077589">
    <property type="component" value="Unassembled WGS sequence"/>
</dbReference>
<name>A0A1A9RUD0_EIKCO</name>
<evidence type="ECO:0000313" key="4">
    <source>
        <dbReference type="EMBL" id="OAM25584.1"/>
    </source>
</evidence>
<dbReference type="Proteomes" id="UP000078003">
    <property type="component" value="Unassembled WGS sequence"/>
</dbReference>
<dbReference type="KEGG" id="ecor:SAMEA4412678_1828"/>
<dbReference type="Pfam" id="PF17032">
    <property type="entry name" value="Zn_ribbon_15"/>
    <property type="match status" value="1"/>
</dbReference>
<accession>A0A1A9RUD0</accession>
<protein>
    <recommendedName>
        <fullName evidence="1">Zinc-ribbon 15 domain-containing protein</fullName>
    </recommendedName>
</protein>
<feature type="domain" description="Zinc-ribbon 15" evidence="1">
    <location>
        <begin position="22"/>
        <end position="67"/>
    </location>
</feature>
<evidence type="ECO:0000259" key="1">
    <source>
        <dbReference type="Pfam" id="PF17032"/>
    </source>
</evidence>
<evidence type="ECO:0000313" key="9">
    <source>
        <dbReference type="Proteomes" id="UP000215465"/>
    </source>
</evidence>
<dbReference type="STRING" id="539.A7P85_08325"/>
<dbReference type="GeneID" id="60770722"/>
<evidence type="ECO:0000313" key="2">
    <source>
        <dbReference type="EMBL" id="OAM15184.1"/>
    </source>
</evidence>
<dbReference type="EMBL" id="LXSG01000014">
    <property type="protein sequence ID" value="OAM21926.1"/>
    <property type="molecule type" value="Genomic_DNA"/>
</dbReference>
<dbReference type="Proteomes" id="UP000078103">
    <property type="component" value="Unassembled WGS sequence"/>
</dbReference>
<evidence type="ECO:0000313" key="7">
    <source>
        <dbReference type="Proteomes" id="UP000078003"/>
    </source>
</evidence>
<proteinExistence type="predicted"/>
<evidence type="ECO:0000313" key="8">
    <source>
        <dbReference type="Proteomes" id="UP000078103"/>
    </source>
</evidence>
<dbReference type="InterPro" id="IPR031493">
    <property type="entry name" value="Zinc_ribbon_15"/>
</dbReference>
<dbReference type="EMBL" id="LT906482">
    <property type="protein sequence ID" value="SNW10273.1"/>
    <property type="molecule type" value="Genomic_DNA"/>
</dbReference>
<organism evidence="4 8">
    <name type="scientific">Eikenella corrodens</name>
    <dbReference type="NCBI Taxonomy" id="539"/>
    <lineage>
        <taxon>Bacteria</taxon>
        <taxon>Pseudomonadati</taxon>
        <taxon>Pseudomonadota</taxon>
        <taxon>Betaproteobacteria</taxon>
        <taxon>Neisseriales</taxon>
        <taxon>Neisseriaceae</taxon>
        <taxon>Eikenella</taxon>
    </lineage>
</organism>
<dbReference type="Proteomes" id="UP000215465">
    <property type="component" value="Chromosome 1"/>
</dbReference>
<evidence type="ECO:0000313" key="5">
    <source>
        <dbReference type="EMBL" id="SNW10273.1"/>
    </source>
</evidence>
<evidence type="ECO:0000313" key="3">
    <source>
        <dbReference type="EMBL" id="OAM21926.1"/>
    </source>
</evidence>
<sequence length="80" mass="9448">MIFIWGSKGYFDDLGESGESCICGHCNNRVNLHITNAYTKFTFFFIPLFRMESKYYLTCPICSHGWKLKRQEAKQLMQPR</sequence>
<dbReference type="RefSeq" id="WP_003821836.1">
    <property type="nucleotide sequence ID" value="NZ_CAJPRZ010000004.1"/>
</dbReference>
<dbReference type="PANTHER" id="PTHR28139">
    <property type="entry name" value="UPF0768 PROTEIN YBL029C-A"/>
    <property type="match status" value="1"/>
</dbReference>
<dbReference type="OrthoDB" id="160187at2"/>
<dbReference type="PANTHER" id="PTHR28139:SF1">
    <property type="entry name" value="UPF0768 PROTEIN YBL029C-A"/>
    <property type="match status" value="1"/>
</dbReference>